<dbReference type="Proteomes" id="UP001152803">
    <property type="component" value="Unassembled WGS sequence"/>
</dbReference>
<keyword evidence="3" id="KW-0732">Signal</keyword>
<evidence type="ECO:0000256" key="3">
    <source>
        <dbReference type="ARBA" id="ARBA00022729"/>
    </source>
</evidence>
<evidence type="ECO:0000256" key="1">
    <source>
        <dbReference type="ARBA" id="ARBA00004613"/>
    </source>
</evidence>
<dbReference type="EMBL" id="JAFJMO010000002">
    <property type="protein sequence ID" value="KAJ8283903.1"/>
    <property type="molecule type" value="Genomic_DNA"/>
</dbReference>
<sequence length="166" mass="18865">YFQISGKWIVIESSVDREKDVELNNTANSYWMEILPINKDIAIFNTANKINGVCIYISFNITISDNNIRFTMENVTLNATATLLPTCADCLVMNGITYLEGPMIKTMHIFGRPGKKLSDSELETFRNQVKCIGLPPPIFHHDEQQELCLEKKSEESESKPDEDKSD</sequence>
<evidence type="ECO:0000313" key="6">
    <source>
        <dbReference type="Proteomes" id="UP001152803"/>
    </source>
</evidence>
<reference evidence="5" key="1">
    <citation type="journal article" date="2023" name="Science">
        <title>Genome structures resolve the early diversification of teleost fishes.</title>
        <authorList>
            <person name="Parey E."/>
            <person name="Louis A."/>
            <person name="Montfort J."/>
            <person name="Bouchez O."/>
            <person name="Roques C."/>
            <person name="Iampietro C."/>
            <person name="Lluch J."/>
            <person name="Castinel A."/>
            <person name="Donnadieu C."/>
            <person name="Desvignes T."/>
            <person name="Floi Bucao C."/>
            <person name="Jouanno E."/>
            <person name="Wen M."/>
            <person name="Mejri S."/>
            <person name="Dirks R."/>
            <person name="Jansen H."/>
            <person name="Henkel C."/>
            <person name="Chen W.J."/>
            <person name="Zahm M."/>
            <person name="Cabau C."/>
            <person name="Klopp C."/>
            <person name="Thompson A.W."/>
            <person name="Robinson-Rechavi M."/>
            <person name="Braasch I."/>
            <person name="Lecointre G."/>
            <person name="Bobe J."/>
            <person name="Postlethwait J.H."/>
            <person name="Berthelot C."/>
            <person name="Roest Crollius H."/>
            <person name="Guiguen Y."/>
        </authorList>
    </citation>
    <scope>NUCLEOTIDE SEQUENCE</scope>
    <source>
        <strain evidence="5">Concon-B</strain>
    </source>
</reference>
<dbReference type="AlphaFoldDB" id="A0A9Q1I6W5"/>
<gene>
    <name evidence="5" type="ORF">COCON_G00027530</name>
</gene>
<dbReference type="SUPFAM" id="SSF50814">
    <property type="entry name" value="Lipocalins"/>
    <property type="match status" value="1"/>
</dbReference>
<dbReference type="Gene3D" id="2.40.128.20">
    <property type="match status" value="1"/>
</dbReference>
<proteinExistence type="predicted"/>
<keyword evidence="6" id="KW-1185">Reference proteome</keyword>
<comment type="caution">
    <text evidence="5">The sequence shown here is derived from an EMBL/GenBank/DDBJ whole genome shotgun (WGS) entry which is preliminary data.</text>
</comment>
<keyword evidence="4" id="KW-0325">Glycoprotein</keyword>
<evidence type="ECO:0000256" key="4">
    <source>
        <dbReference type="ARBA" id="ARBA00023180"/>
    </source>
</evidence>
<dbReference type="PANTHER" id="PTHR11967">
    <property type="entry name" value="ALPHA-1-ACID GLYCOPROTEIN"/>
    <property type="match status" value="1"/>
</dbReference>
<feature type="non-terminal residue" evidence="5">
    <location>
        <position position="166"/>
    </location>
</feature>
<dbReference type="GO" id="GO:0005576">
    <property type="term" value="C:extracellular region"/>
    <property type="evidence" value="ECO:0007669"/>
    <property type="project" value="UniProtKB-SubCell"/>
</dbReference>
<name>A0A9Q1I6W5_CONCO</name>
<organism evidence="5 6">
    <name type="scientific">Conger conger</name>
    <name type="common">Conger eel</name>
    <name type="synonym">Muraena conger</name>
    <dbReference type="NCBI Taxonomy" id="82655"/>
    <lineage>
        <taxon>Eukaryota</taxon>
        <taxon>Metazoa</taxon>
        <taxon>Chordata</taxon>
        <taxon>Craniata</taxon>
        <taxon>Vertebrata</taxon>
        <taxon>Euteleostomi</taxon>
        <taxon>Actinopterygii</taxon>
        <taxon>Neopterygii</taxon>
        <taxon>Teleostei</taxon>
        <taxon>Anguilliformes</taxon>
        <taxon>Congridae</taxon>
        <taxon>Conger</taxon>
    </lineage>
</organism>
<dbReference type="InterPro" id="IPR012674">
    <property type="entry name" value="Calycin"/>
</dbReference>
<evidence type="ECO:0000256" key="2">
    <source>
        <dbReference type="ARBA" id="ARBA00022525"/>
    </source>
</evidence>
<comment type="subcellular location">
    <subcellularLocation>
        <location evidence="1">Secreted</location>
    </subcellularLocation>
</comment>
<accession>A0A9Q1I6W5</accession>
<dbReference type="PANTHER" id="PTHR11967:SF2">
    <property type="entry name" value="ALPHA-1-ACID GLYCOPROTEIN 1"/>
    <property type="match status" value="1"/>
</dbReference>
<protein>
    <submittedName>
        <fullName evidence="5">Uncharacterized protein</fullName>
    </submittedName>
</protein>
<keyword evidence="2" id="KW-0964">Secreted</keyword>
<dbReference type="OrthoDB" id="8928962at2759"/>
<evidence type="ECO:0000313" key="5">
    <source>
        <dbReference type="EMBL" id="KAJ8283903.1"/>
    </source>
</evidence>